<proteinExistence type="predicted"/>
<evidence type="ECO:0000313" key="1">
    <source>
        <dbReference type="EMBL" id="KAF0702056.1"/>
    </source>
</evidence>
<dbReference type="OrthoDB" id="6615890at2759"/>
<evidence type="ECO:0000313" key="2">
    <source>
        <dbReference type="Proteomes" id="UP000478052"/>
    </source>
</evidence>
<accession>A0A6G0VMB2</accession>
<dbReference type="PANTHER" id="PTHR31511">
    <property type="entry name" value="PROTEIN CBG23764"/>
    <property type="match status" value="1"/>
</dbReference>
<protein>
    <submittedName>
        <fullName evidence="1">DNA pol B 2 domain-containing protein</fullName>
    </submittedName>
</protein>
<dbReference type="EMBL" id="VUJU01014453">
    <property type="protein sequence ID" value="KAF0702056.1"/>
    <property type="molecule type" value="Genomic_DNA"/>
</dbReference>
<dbReference type="Proteomes" id="UP000478052">
    <property type="component" value="Unassembled WGS sequence"/>
</dbReference>
<comment type="caution">
    <text evidence="1">The sequence shown here is derived from an EMBL/GenBank/DDBJ whole genome shotgun (WGS) entry which is preliminary data.</text>
</comment>
<dbReference type="AlphaFoldDB" id="A0A6G0VMB2"/>
<gene>
    <name evidence="1" type="ORF">FWK35_00034961</name>
</gene>
<name>A0A6G0VMB2_APHCR</name>
<organism evidence="1 2">
    <name type="scientific">Aphis craccivora</name>
    <name type="common">Cowpea aphid</name>
    <dbReference type="NCBI Taxonomy" id="307492"/>
    <lineage>
        <taxon>Eukaryota</taxon>
        <taxon>Metazoa</taxon>
        <taxon>Ecdysozoa</taxon>
        <taxon>Arthropoda</taxon>
        <taxon>Hexapoda</taxon>
        <taxon>Insecta</taxon>
        <taxon>Pterygota</taxon>
        <taxon>Neoptera</taxon>
        <taxon>Paraneoptera</taxon>
        <taxon>Hemiptera</taxon>
        <taxon>Sternorrhyncha</taxon>
        <taxon>Aphidomorpha</taxon>
        <taxon>Aphidoidea</taxon>
        <taxon>Aphididae</taxon>
        <taxon>Aphidini</taxon>
        <taxon>Aphis</taxon>
        <taxon>Aphis</taxon>
    </lineage>
</organism>
<reference evidence="1 2" key="1">
    <citation type="submission" date="2019-08" db="EMBL/GenBank/DDBJ databases">
        <title>Whole genome of Aphis craccivora.</title>
        <authorList>
            <person name="Voronova N.V."/>
            <person name="Shulinski R.S."/>
            <person name="Bandarenka Y.V."/>
            <person name="Zhorov D.G."/>
            <person name="Warner D."/>
        </authorList>
    </citation>
    <scope>NUCLEOTIDE SEQUENCE [LARGE SCALE GENOMIC DNA]</scope>
    <source>
        <strain evidence="1">180601</strain>
        <tissue evidence="1">Whole Body</tissue>
    </source>
</reference>
<sequence length="218" mass="25204">MTEDFYKDLIDNPILLNRMDTSNLPRDHPCYVGARARIPGLFKDETGGEVMSEFIALRAKSYSYKIDGREAIVAKGIRGHVVRNHLTLEDHKRCLFENDDDDDDDDDVDDADYDFGGGDDEEWKDREMKRCALSGFQSVIKAIHQNTTTNVNHSSTIQLPPYTPYTPYRVHMSIRSFKHQVKTIKSLKMTLNRFDDKRVVSEDRIHTLAYGHYKLRGM</sequence>
<dbReference type="PANTHER" id="PTHR31511:SF12">
    <property type="entry name" value="RHO TERMINATION FACTOR N-TERMINAL DOMAIN-CONTAINING PROTEIN"/>
    <property type="match status" value="1"/>
</dbReference>
<keyword evidence="2" id="KW-1185">Reference proteome</keyword>